<keyword evidence="5" id="KW-1185">Reference proteome</keyword>
<evidence type="ECO:0000313" key="5">
    <source>
        <dbReference type="Proteomes" id="UP000220836"/>
    </source>
</evidence>
<feature type="compositionally biased region" description="Polar residues" evidence="1">
    <location>
        <begin position="78"/>
        <end position="87"/>
    </location>
</feature>
<dbReference type="InterPro" id="IPR036680">
    <property type="entry name" value="SPOR-like_sf"/>
</dbReference>
<feature type="region of interest" description="Disordered" evidence="1">
    <location>
        <begin position="78"/>
        <end position="97"/>
    </location>
</feature>
<dbReference type="Pfam" id="PF05036">
    <property type="entry name" value="SPOR"/>
    <property type="match status" value="1"/>
</dbReference>
<feature type="compositionally biased region" description="Low complexity" evidence="1">
    <location>
        <begin position="88"/>
        <end position="97"/>
    </location>
</feature>
<gene>
    <name evidence="4" type="ORF">PEV8663_00847</name>
</gene>
<feature type="region of interest" description="Disordered" evidence="1">
    <location>
        <begin position="106"/>
        <end position="156"/>
    </location>
</feature>
<keyword evidence="2" id="KW-0732">Signal</keyword>
<dbReference type="Proteomes" id="UP000220836">
    <property type="component" value="Unassembled WGS sequence"/>
</dbReference>
<dbReference type="PROSITE" id="PS51724">
    <property type="entry name" value="SPOR"/>
    <property type="match status" value="1"/>
</dbReference>
<feature type="compositionally biased region" description="Pro residues" evidence="1">
    <location>
        <begin position="109"/>
        <end position="119"/>
    </location>
</feature>
<dbReference type="AlphaFoldDB" id="A0A238K0Z3"/>
<feature type="chain" id="PRO_5013303016" evidence="2">
    <location>
        <begin position="26"/>
        <end position="445"/>
    </location>
</feature>
<feature type="domain" description="SPOR" evidence="3">
    <location>
        <begin position="368"/>
        <end position="445"/>
    </location>
</feature>
<organism evidence="4 5">
    <name type="scientific">Pelagimonas varians</name>
    <dbReference type="NCBI Taxonomy" id="696760"/>
    <lineage>
        <taxon>Bacteria</taxon>
        <taxon>Pseudomonadati</taxon>
        <taxon>Pseudomonadota</taxon>
        <taxon>Alphaproteobacteria</taxon>
        <taxon>Rhodobacterales</taxon>
        <taxon>Roseobacteraceae</taxon>
        <taxon>Pelagimonas</taxon>
    </lineage>
</organism>
<dbReference type="OrthoDB" id="7843142at2"/>
<name>A0A238K0Z3_9RHOB</name>
<dbReference type="InterPro" id="IPR007730">
    <property type="entry name" value="SPOR-like_dom"/>
</dbReference>
<reference evidence="4 5" key="1">
    <citation type="submission" date="2017-05" db="EMBL/GenBank/DDBJ databases">
        <authorList>
            <person name="Song R."/>
            <person name="Chenine A.L."/>
            <person name="Ruprecht R.M."/>
        </authorList>
    </citation>
    <scope>NUCLEOTIDE SEQUENCE [LARGE SCALE GENOMIC DNA]</scope>
    <source>
        <strain evidence="4 5">CECT 8663</strain>
    </source>
</reference>
<evidence type="ECO:0000313" key="4">
    <source>
        <dbReference type="EMBL" id="SMX36555.1"/>
    </source>
</evidence>
<dbReference type="SUPFAM" id="SSF110997">
    <property type="entry name" value="Sporulation related repeat"/>
    <property type="match status" value="1"/>
</dbReference>
<dbReference type="GO" id="GO:0042834">
    <property type="term" value="F:peptidoglycan binding"/>
    <property type="evidence" value="ECO:0007669"/>
    <property type="project" value="InterPro"/>
</dbReference>
<proteinExistence type="predicted"/>
<feature type="signal peptide" evidence="2">
    <location>
        <begin position="1"/>
        <end position="25"/>
    </location>
</feature>
<evidence type="ECO:0000256" key="1">
    <source>
        <dbReference type="SAM" id="MobiDB-lite"/>
    </source>
</evidence>
<dbReference type="RefSeq" id="WP_097803367.1">
    <property type="nucleotide sequence ID" value="NZ_FXYH01000002.1"/>
</dbReference>
<evidence type="ECO:0000256" key="2">
    <source>
        <dbReference type="SAM" id="SignalP"/>
    </source>
</evidence>
<dbReference type="EMBL" id="FXYH01000002">
    <property type="protein sequence ID" value="SMX36555.1"/>
    <property type="molecule type" value="Genomic_DNA"/>
</dbReference>
<protein>
    <submittedName>
        <fullName evidence="4">Sporulation related domain protein</fullName>
    </submittedName>
</protein>
<sequence length="445" mass="47027">MTLKTLTILAVVAAGFGIVSEPALAQSKINTVPSSFPPASYTGKQFVDSRGCVYVRAGFDGVVNWVPRVSRQRTQLCGQKPTFGSTTAAAQPPAKPAAKPVQIAAPTAAPKPKPKPVAAPAPRVAAKPAPQPRTTTQTARVAPKPQPKPATVTAAPQRQMRVVRAPASKPVAAQPPRVVRSVPKASVATAAPKPPTKGRYAVVPDFNACSSGGGTRVVNGRTYKVRCGPQTSPHVTVIRRGTVAGPGTRHDNSQGWEGSDLKLPGQTRIVPRHVYEQRDTQVAVVPAGYRPAWDDGRLNQYRAYQTVDGYYATQKEWTNTVPRGLVVQAKKHEVKAPVIAYSTRRAHAVPTSQVSAAPVISTRSAPKAVAGSARFVEIGVFTTEPKARAAAARLNGAGLPVKVSSYKRNGQTLRRVMVGPYGSAGALNAGLKSVRSVGYTQAYTR</sequence>
<dbReference type="Gene3D" id="3.30.70.1070">
    <property type="entry name" value="Sporulation related repeat"/>
    <property type="match status" value="1"/>
</dbReference>
<accession>A0A238K0Z3</accession>
<feature type="compositionally biased region" description="Low complexity" evidence="1">
    <location>
        <begin position="120"/>
        <end position="143"/>
    </location>
</feature>
<evidence type="ECO:0000259" key="3">
    <source>
        <dbReference type="PROSITE" id="PS51724"/>
    </source>
</evidence>